<organism evidence="1">
    <name type="scientific">Anguilla anguilla</name>
    <name type="common">European freshwater eel</name>
    <name type="synonym">Muraena anguilla</name>
    <dbReference type="NCBI Taxonomy" id="7936"/>
    <lineage>
        <taxon>Eukaryota</taxon>
        <taxon>Metazoa</taxon>
        <taxon>Chordata</taxon>
        <taxon>Craniata</taxon>
        <taxon>Vertebrata</taxon>
        <taxon>Euteleostomi</taxon>
        <taxon>Actinopterygii</taxon>
        <taxon>Neopterygii</taxon>
        <taxon>Teleostei</taxon>
        <taxon>Anguilliformes</taxon>
        <taxon>Anguillidae</taxon>
        <taxon>Anguilla</taxon>
    </lineage>
</organism>
<dbReference type="EMBL" id="GBXM01006275">
    <property type="protein sequence ID" value="JAI02303.1"/>
    <property type="molecule type" value="Transcribed_RNA"/>
</dbReference>
<proteinExistence type="predicted"/>
<accession>A0A0E9XHV5</accession>
<dbReference type="AlphaFoldDB" id="A0A0E9XHV5"/>
<protein>
    <submittedName>
        <fullName evidence="1">Uncharacterized protein</fullName>
    </submittedName>
</protein>
<reference evidence="1" key="2">
    <citation type="journal article" date="2015" name="Fish Shellfish Immunol.">
        <title>Early steps in the European eel (Anguilla anguilla)-Vibrio vulnificus interaction in the gills: Role of the RtxA13 toxin.</title>
        <authorList>
            <person name="Callol A."/>
            <person name="Pajuelo D."/>
            <person name="Ebbesson L."/>
            <person name="Teles M."/>
            <person name="MacKenzie S."/>
            <person name="Amaro C."/>
        </authorList>
    </citation>
    <scope>NUCLEOTIDE SEQUENCE</scope>
</reference>
<name>A0A0E9XHV5_ANGAN</name>
<reference evidence="1" key="1">
    <citation type="submission" date="2014-11" db="EMBL/GenBank/DDBJ databases">
        <authorList>
            <person name="Amaro Gonzalez C."/>
        </authorList>
    </citation>
    <scope>NUCLEOTIDE SEQUENCE</scope>
</reference>
<sequence length="40" mass="4654">MAYLSNNHPMVRKPCMLQGCRLSIWLQALHNRTQHFSLSA</sequence>
<evidence type="ECO:0000313" key="1">
    <source>
        <dbReference type="EMBL" id="JAI02303.1"/>
    </source>
</evidence>